<dbReference type="EMBL" id="JBHSPC010000185">
    <property type="protein sequence ID" value="MFC5675748.1"/>
    <property type="molecule type" value="Genomic_DNA"/>
</dbReference>
<sequence length="721" mass="81327">MMMAVAAQDRPPAEAPGKVRAEHRDRLAVVYVRQSTLRQLRCNTESAKMQYALVERATTLGWPPSRVLVIDEDTGHSAAGVQERPGFTRLVSEVGLGHVGLVLGTEMSRLARSGRDWHQLLELCALSQTLLADPDGIYDPAEHNDRLLLGLKGTISEAELYLIKQRMWGGRLAKARRGELSVDPPLGYWRRPSGEVVLDPDEQVRAVVSLVFTKYEELGTVHAVLRWMVAHGIELGGRERCGPERGKVVWRRPNRTVLRNMIRSPVYAGIYTFGRKHSQYTAHGVHTTEVKDPEDWLVYLPGRLPAYITEEQWKRNRARLQANRQSAATPGAPREGPALLTGLLVCARCGTHMNVRYRTDPHGESHIYLCNWEEAHYGGRMCQQLVGACLDACVTEQLLAALAPASLELSLAAAEQVQADRAAVEDIWRQRLERADYEIDRARRCYHLAEPENRLVVRQLEKDWEQALAAREDLLREHTRQLATAPRVLTAAEREAIRSLADDLPGLWHAPSTTMAERKQLVRLLIERIAVRVVNDSEIVEATITWAGGRASTVRTRRPVAKVEQLSYYPQLIARIRELSEAGLGPRKIAEVVNAEGYRTAKRNGPFSPAGMHSLLRRQGLLQYPGRTGWTRATDQLGAHEWFLPQLAAELDMPQITLHGWIGRGWVNGRRDRTGRLWILHADPAELTALRERRARPNGYYTRQQYLDNQEPALAPRKGED</sequence>
<organism evidence="3 4">
    <name type="scientific">Streptomyces incanus</name>
    <dbReference type="NCBI Taxonomy" id="887453"/>
    <lineage>
        <taxon>Bacteria</taxon>
        <taxon>Bacillati</taxon>
        <taxon>Actinomycetota</taxon>
        <taxon>Actinomycetes</taxon>
        <taxon>Kitasatosporales</taxon>
        <taxon>Streptomycetaceae</taxon>
        <taxon>Streptomyces</taxon>
    </lineage>
</organism>
<proteinExistence type="predicted"/>
<name>A0ABW0XZ25_9ACTN</name>
<dbReference type="InterPro" id="IPR011109">
    <property type="entry name" value="DNA_bind_recombinase_dom"/>
</dbReference>
<dbReference type="InterPro" id="IPR025827">
    <property type="entry name" value="Zn_ribbon_recom_dom"/>
</dbReference>
<dbReference type="InterPro" id="IPR050639">
    <property type="entry name" value="SSR_resolvase"/>
</dbReference>
<dbReference type="Proteomes" id="UP001596183">
    <property type="component" value="Unassembled WGS sequence"/>
</dbReference>
<dbReference type="RefSeq" id="WP_381221431.1">
    <property type="nucleotide sequence ID" value="NZ_JBHSPC010000185.1"/>
</dbReference>
<dbReference type="InterPro" id="IPR038109">
    <property type="entry name" value="DNA_bind_recomb_sf"/>
</dbReference>
<dbReference type="PROSITE" id="PS51737">
    <property type="entry name" value="RECOMBINASE_DNA_BIND"/>
    <property type="match status" value="1"/>
</dbReference>
<dbReference type="Gene3D" id="3.40.50.1390">
    <property type="entry name" value="Resolvase, N-terminal catalytic domain"/>
    <property type="match status" value="1"/>
</dbReference>
<dbReference type="Gene3D" id="3.90.1750.20">
    <property type="entry name" value="Putative Large Serine Recombinase, Chain B, Domain 2"/>
    <property type="match status" value="1"/>
</dbReference>
<evidence type="ECO:0000313" key="3">
    <source>
        <dbReference type="EMBL" id="MFC5675748.1"/>
    </source>
</evidence>
<evidence type="ECO:0000313" key="4">
    <source>
        <dbReference type="Proteomes" id="UP001596183"/>
    </source>
</evidence>
<dbReference type="Pfam" id="PF00239">
    <property type="entry name" value="Resolvase"/>
    <property type="match status" value="1"/>
</dbReference>
<evidence type="ECO:0000259" key="1">
    <source>
        <dbReference type="PROSITE" id="PS51736"/>
    </source>
</evidence>
<dbReference type="PANTHER" id="PTHR30461:SF23">
    <property type="entry name" value="DNA RECOMBINASE-RELATED"/>
    <property type="match status" value="1"/>
</dbReference>
<dbReference type="PANTHER" id="PTHR30461">
    <property type="entry name" value="DNA-INVERTASE FROM LAMBDOID PROPHAGE"/>
    <property type="match status" value="1"/>
</dbReference>
<dbReference type="CDD" id="cd00338">
    <property type="entry name" value="Ser_Recombinase"/>
    <property type="match status" value="1"/>
</dbReference>
<dbReference type="InterPro" id="IPR036162">
    <property type="entry name" value="Resolvase-like_N_sf"/>
</dbReference>
<dbReference type="SMART" id="SM00857">
    <property type="entry name" value="Resolvase"/>
    <property type="match status" value="1"/>
</dbReference>
<dbReference type="Pfam" id="PF07508">
    <property type="entry name" value="Recombinase"/>
    <property type="match status" value="1"/>
</dbReference>
<comment type="caution">
    <text evidence="3">The sequence shown here is derived from an EMBL/GenBank/DDBJ whole genome shotgun (WGS) entry which is preliminary data.</text>
</comment>
<dbReference type="PROSITE" id="PS51736">
    <property type="entry name" value="RECOMBINASES_3"/>
    <property type="match status" value="1"/>
</dbReference>
<evidence type="ECO:0000259" key="2">
    <source>
        <dbReference type="PROSITE" id="PS51737"/>
    </source>
</evidence>
<keyword evidence="4" id="KW-1185">Reference proteome</keyword>
<dbReference type="Pfam" id="PF13408">
    <property type="entry name" value="Zn_ribbon_recom"/>
    <property type="match status" value="1"/>
</dbReference>
<gene>
    <name evidence="3" type="ORF">ACFP2V_38585</name>
</gene>
<feature type="domain" description="Resolvase/invertase-type recombinase catalytic" evidence="1">
    <location>
        <begin position="27"/>
        <end position="178"/>
    </location>
</feature>
<reference evidence="4" key="1">
    <citation type="journal article" date="2019" name="Int. J. Syst. Evol. Microbiol.">
        <title>The Global Catalogue of Microorganisms (GCM) 10K type strain sequencing project: providing services to taxonomists for standard genome sequencing and annotation.</title>
        <authorList>
            <consortium name="The Broad Institute Genomics Platform"/>
            <consortium name="The Broad Institute Genome Sequencing Center for Infectious Disease"/>
            <person name="Wu L."/>
            <person name="Ma J."/>
        </authorList>
    </citation>
    <scope>NUCLEOTIDE SEQUENCE [LARGE SCALE GENOMIC DNA]</scope>
    <source>
        <strain evidence="4">JCM 13852</strain>
    </source>
</reference>
<dbReference type="InterPro" id="IPR006119">
    <property type="entry name" value="Resolv_N"/>
</dbReference>
<feature type="domain" description="Recombinase" evidence="2">
    <location>
        <begin position="185"/>
        <end position="326"/>
    </location>
</feature>
<dbReference type="SUPFAM" id="SSF53041">
    <property type="entry name" value="Resolvase-like"/>
    <property type="match status" value="1"/>
</dbReference>
<protein>
    <submittedName>
        <fullName evidence="3">Recombinase family protein</fullName>
    </submittedName>
</protein>
<feature type="non-terminal residue" evidence="3">
    <location>
        <position position="721"/>
    </location>
</feature>
<accession>A0ABW0XZ25</accession>